<proteinExistence type="predicted"/>
<protein>
    <submittedName>
        <fullName evidence="1">Uncharacterized protein</fullName>
    </submittedName>
</protein>
<keyword evidence="2" id="KW-1185">Reference proteome</keyword>
<reference evidence="1" key="1">
    <citation type="submission" date="2022-08" db="EMBL/GenBank/DDBJ databases">
        <authorList>
            <consortium name="DOE Joint Genome Institute"/>
            <person name="Min B."/>
            <person name="Riley R."/>
            <person name="Sierra-Patev S."/>
            <person name="Naranjo-Ortiz M."/>
            <person name="Looney B."/>
            <person name="Konkel Z."/>
            <person name="Slot J.C."/>
            <person name="Sakamoto Y."/>
            <person name="Steenwyk J.L."/>
            <person name="Rokas A."/>
            <person name="Carro J."/>
            <person name="Camarero S."/>
            <person name="Ferreira P."/>
            <person name="Molpeceres G."/>
            <person name="Ruiz-Duenas F.J."/>
            <person name="Serrano A."/>
            <person name="Henrissat B."/>
            <person name="Drula E."/>
            <person name="Hughes K.W."/>
            <person name="Mata J.L."/>
            <person name="Ishikawa N.K."/>
            <person name="Vargas-Isla R."/>
            <person name="Ushijima S."/>
            <person name="Smith C.A."/>
            <person name="Ahrendt S."/>
            <person name="Andreopoulos W."/>
            <person name="He G."/>
            <person name="Labutti K."/>
            <person name="Lipzen A."/>
            <person name="Ng V."/>
            <person name="Sandor L."/>
            <person name="Barry K."/>
            <person name="Martinez A.T."/>
            <person name="Xiao Y."/>
            <person name="Gibbons J.G."/>
            <person name="Terashima K."/>
            <person name="Hibbett D.S."/>
            <person name="Grigoriev I.V."/>
        </authorList>
    </citation>
    <scope>NUCLEOTIDE SEQUENCE</scope>
    <source>
        <strain evidence="1">TFB9207</strain>
    </source>
</reference>
<comment type="caution">
    <text evidence="1">The sequence shown here is derived from an EMBL/GenBank/DDBJ whole genome shotgun (WGS) entry which is preliminary data.</text>
</comment>
<dbReference type="AlphaFoldDB" id="A0AA38NW20"/>
<sequence>MRPNTNVATIRTIVFRLKSIVQWAEELGRSGKQDTSISTALPLRYREFKEKFRIQIPSHLGAAEREELRLAILVLKYDLCLYKPDMLDIISALMNRHLNPEEVSRILHSPCPNLVPTLDPTVTNAMDISFPNCHKEILFQILHINRTPSSLYVPDTIDYANSQWINHLVETVPDPKNVKILFKNVSSLQTYEDVQKARAWIENIEDSASRNESVRAFMKQRRVSKLMDGVHIILLAPSTPTLLFKSYAQS</sequence>
<dbReference type="Proteomes" id="UP001163846">
    <property type="component" value="Unassembled WGS sequence"/>
</dbReference>
<accession>A0AA38NW20</accession>
<organism evidence="1 2">
    <name type="scientific">Lentinula raphanica</name>
    <dbReference type="NCBI Taxonomy" id="153919"/>
    <lineage>
        <taxon>Eukaryota</taxon>
        <taxon>Fungi</taxon>
        <taxon>Dikarya</taxon>
        <taxon>Basidiomycota</taxon>
        <taxon>Agaricomycotina</taxon>
        <taxon>Agaricomycetes</taxon>
        <taxon>Agaricomycetidae</taxon>
        <taxon>Agaricales</taxon>
        <taxon>Marasmiineae</taxon>
        <taxon>Omphalotaceae</taxon>
        <taxon>Lentinula</taxon>
    </lineage>
</organism>
<evidence type="ECO:0000313" key="2">
    <source>
        <dbReference type="Proteomes" id="UP001163846"/>
    </source>
</evidence>
<name>A0AA38NW20_9AGAR</name>
<evidence type="ECO:0000313" key="1">
    <source>
        <dbReference type="EMBL" id="KAJ3831683.1"/>
    </source>
</evidence>
<dbReference type="EMBL" id="MU807299">
    <property type="protein sequence ID" value="KAJ3831683.1"/>
    <property type="molecule type" value="Genomic_DNA"/>
</dbReference>
<gene>
    <name evidence="1" type="ORF">F5878DRAFT_667301</name>
</gene>